<dbReference type="InterPro" id="IPR016039">
    <property type="entry name" value="Thiolase-like"/>
</dbReference>
<organism evidence="2 3">
    <name type="scientific">Pigmentiphaga soli</name>
    <dbReference type="NCBI Taxonomy" id="1007095"/>
    <lineage>
        <taxon>Bacteria</taxon>
        <taxon>Pseudomonadati</taxon>
        <taxon>Pseudomonadota</taxon>
        <taxon>Betaproteobacteria</taxon>
        <taxon>Burkholderiales</taxon>
        <taxon>Alcaligenaceae</taxon>
        <taxon>Pigmentiphaga</taxon>
    </lineage>
</organism>
<evidence type="ECO:0000313" key="3">
    <source>
        <dbReference type="Proteomes" id="UP001501671"/>
    </source>
</evidence>
<comment type="caution">
    <text evidence="2">The sequence shown here is derived from an EMBL/GenBank/DDBJ whole genome shotgun (WGS) entry which is preliminary data.</text>
</comment>
<feature type="domain" description="Thiolase C-terminal" evidence="1">
    <location>
        <begin position="271"/>
        <end position="401"/>
    </location>
</feature>
<dbReference type="InterPro" id="IPR055140">
    <property type="entry name" value="Thiolase_C_2"/>
</dbReference>
<dbReference type="CDD" id="cd00829">
    <property type="entry name" value="SCP-x_thiolase"/>
    <property type="match status" value="1"/>
</dbReference>
<accession>A0ABP8HHI1</accession>
<dbReference type="Proteomes" id="UP001501671">
    <property type="component" value="Unassembled WGS sequence"/>
</dbReference>
<proteinExistence type="predicted"/>
<evidence type="ECO:0000313" key="2">
    <source>
        <dbReference type="EMBL" id="GAA4339304.1"/>
    </source>
</evidence>
<keyword evidence="3" id="KW-1185">Reference proteome</keyword>
<dbReference type="Pfam" id="PF22691">
    <property type="entry name" value="Thiolase_C_1"/>
    <property type="match status" value="1"/>
</dbReference>
<dbReference type="SUPFAM" id="SSF53901">
    <property type="entry name" value="Thiolase-like"/>
    <property type="match status" value="1"/>
</dbReference>
<dbReference type="Gene3D" id="3.40.47.10">
    <property type="match status" value="1"/>
</dbReference>
<protein>
    <submittedName>
        <fullName evidence="2">Thiolase family protein</fullName>
    </submittedName>
</protein>
<reference evidence="3" key="1">
    <citation type="journal article" date="2019" name="Int. J. Syst. Evol. Microbiol.">
        <title>The Global Catalogue of Microorganisms (GCM) 10K type strain sequencing project: providing services to taxonomists for standard genome sequencing and annotation.</title>
        <authorList>
            <consortium name="The Broad Institute Genomics Platform"/>
            <consortium name="The Broad Institute Genome Sequencing Center for Infectious Disease"/>
            <person name="Wu L."/>
            <person name="Ma J."/>
        </authorList>
    </citation>
    <scope>NUCLEOTIDE SEQUENCE [LARGE SCALE GENOMIC DNA]</scope>
    <source>
        <strain evidence="3">JCM 17666</strain>
    </source>
</reference>
<name>A0ABP8HHI1_9BURK</name>
<dbReference type="PANTHER" id="PTHR42870">
    <property type="entry name" value="ACETYL-COA C-ACETYLTRANSFERASE"/>
    <property type="match status" value="1"/>
</dbReference>
<sequence length="403" mass="42665">MTTLSNACALVGVARSIGLKTDPDKKTPLQLVIEACAELLRSTGLERRQIGGLFTGRMPRSYMSLQYSQSVLNELKIAPMLSTEVTSHGGGALGTIELAVMALQAGVIDYALCVSGEASPTWIDMIGGSANWEADLQFEAPYGPTTPALYAQSASRYMHEYGVTPGQMARVAVENRRWALHHPHAAMRHKGPITVEQVLASPMIASPLRMLDCAAWFPGGIGSAALVTRADLARGLCDEPVYIAGFGQCNTHEWVGERMGSTGVGPFADGPSMVRTGAKVAADQAYAMAGLAPRDMDIVETSVPFTYANLIMLEELGFCGEGEGGRFVEAGGIDFDGGLPFNTTGGYLSFGQSGQGLYLLKEVVDQMRGQPEGHPVPGVRHGLVHGHGGPLGCHSVMILSKEA</sequence>
<dbReference type="RefSeq" id="WP_345251400.1">
    <property type="nucleotide sequence ID" value="NZ_BAABFO010000021.1"/>
</dbReference>
<dbReference type="InterPro" id="IPR002155">
    <property type="entry name" value="Thiolase"/>
</dbReference>
<evidence type="ECO:0000259" key="1">
    <source>
        <dbReference type="Pfam" id="PF22691"/>
    </source>
</evidence>
<dbReference type="EMBL" id="BAABFO010000021">
    <property type="protein sequence ID" value="GAA4339304.1"/>
    <property type="molecule type" value="Genomic_DNA"/>
</dbReference>
<dbReference type="PANTHER" id="PTHR42870:SF1">
    <property type="entry name" value="NON-SPECIFIC LIPID-TRANSFER PROTEIN-LIKE 2"/>
    <property type="match status" value="1"/>
</dbReference>
<dbReference type="PIRSF" id="PIRSF000429">
    <property type="entry name" value="Ac-CoA_Ac_transf"/>
    <property type="match status" value="1"/>
</dbReference>
<gene>
    <name evidence="2" type="ORF">GCM10023144_37390</name>
</gene>